<accession>A0AAW0LB06</accession>
<comment type="caution">
    <text evidence="2">The sequence shown here is derived from an EMBL/GenBank/DDBJ whole genome shotgun (WGS) entry which is preliminary data.</text>
</comment>
<dbReference type="AlphaFoldDB" id="A0AAW0LB06"/>
<evidence type="ECO:0000313" key="3">
    <source>
        <dbReference type="Proteomes" id="UP000237347"/>
    </source>
</evidence>
<dbReference type="PANTHER" id="PTHR36025:SF1">
    <property type="entry name" value="DIHYDROOROTATE DEHYDROGENASE (DUF3598)"/>
    <property type="match status" value="1"/>
</dbReference>
<dbReference type="SUPFAM" id="SSF50814">
    <property type="entry name" value="Lipocalins"/>
    <property type="match status" value="1"/>
</dbReference>
<evidence type="ECO:0000256" key="1">
    <source>
        <dbReference type="SAM" id="MobiDB-lite"/>
    </source>
</evidence>
<gene>
    <name evidence="2" type="ORF">CFP56_006443</name>
</gene>
<proteinExistence type="predicted"/>
<dbReference type="PANTHER" id="PTHR36025">
    <property type="entry name" value="DIHYDROOROTATE DEHYDROGENASE (DUF3598)"/>
    <property type="match status" value="1"/>
</dbReference>
<dbReference type="Proteomes" id="UP000237347">
    <property type="component" value="Unassembled WGS sequence"/>
</dbReference>
<keyword evidence="3" id="KW-1185">Reference proteome</keyword>
<sequence>MQSPTLHLCKTLISTNHHHQVGFHHTLSTPQTLFTSNLPNPRSPRSLIITQAYKPHHHNYNNNNTTSKAVKGKKDNVWSVDNELAQKDKEKTSKRRPKGKRMIRRKRTKAGAGVRVLVSSAMLVEVETVLQTQEPVIRPMWNTFASSVSGIWKGVGAVFSPITAEMEPIDIGNKNENLYDCYTLSCIEAEPSSSGGTTSQIHRKINWVTLNPYGEEPRHIGGSDRSKEEHEAGRVSSPTKEMTHEIVPSHVLPKFGSFDFKTSDVMDEDVMGSEPGLVFFEDGSYSRGPVDIPIGEVDDSNYYLSPTFKFEQVSLRKRTQPSELTGSWKVFEVSATPVFGEEMVAEESNGTPYVYLCTETLKKRSLPEIPVYFGEEEMLDMQDATVLWLPGGVTGYVDVSNEGNLCIGVGWYSDEGINLVMERDYGVDGKLKEVRSKTEVKRRWSDPLPM</sequence>
<evidence type="ECO:0000313" key="2">
    <source>
        <dbReference type="EMBL" id="KAK7847551.1"/>
    </source>
</evidence>
<reference evidence="2 3" key="1">
    <citation type="journal article" date="2018" name="Sci. Data">
        <title>The draft genome sequence of cork oak.</title>
        <authorList>
            <person name="Ramos A.M."/>
            <person name="Usie A."/>
            <person name="Barbosa P."/>
            <person name="Barros P.M."/>
            <person name="Capote T."/>
            <person name="Chaves I."/>
            <person name="Simoes F."/>
            <person name="Abreu I."/>
            <person name="Carrasquinho I."/>
            <person name="Faro C."/>
            <person name="Guimaraes J.B."/>
            <person name="Mendonca D."/>
            <person name="Nobrega F."/>
            <person name="Rodrigues L."/>
            <person name="Saibo N.J.M."/>
            <person name="Varela M.C."/>
            <person name="Egas C."/>
            <person name="Matos J."/>
            <person name="Miguel C.M."/>
            <person name="Oliveira M.M."/>
            <person name="Ricardo C.P."/>
            <person name="Goncalves S."/>
        </authorList>
    </citation>
    <scope>NUCLEOTIDE SEQUENCE [LARGE SCALE GENOMIC DNA]</scope>
    <source>
        <strain evidence="3">cv. HL8</strain>
    </source>
</reference>
<name>A0AAW0LB06_QUESU</name>
<feature type="compositionally biased region" description="Basic and acidic residues" evidence="1">
    <location>
        <begin position="216"/>
        <end position="233"/>
    </location>
</feature>
<organism evidence="2 3">
    <name type="scientific">Quercus suber</name>
    <name type="common">Cork oak</name>
    <dbReference type="NCBI Taxonomy" id="58331"/>
    <lineage>
        <taxon>Eukaryota</taxon>
        <taxon>Viridiplantae</taxon>
        <taxon>Streptophyta</taxon>
        <taxon>Embryophyta</taxon>
        <taxon>Tracheophyta</taxon>
        <taxon>Spermatophyta</taxon>
        <taxon>Magnoliopsida</taxon>
        <taxon>eudicotyledons</taxon>
        <taxon>Gunneridae</taxon>
        <taxon>Pentapetalae</taxon>
        <taxon>rosids</taxon>
        <taxon>fabids</taxon>
        <taxon>Fagales</taxon>
        <taxon>Fagaceae</taxon>
        <taxon>Quercus</taxon>
    </lineage>
</organism>
<feature type="region of interest" description="Disordered" evidence="1">
    <location>
        <begin position="85"/>
        <end position="108"/>
    </location>
</feature>
<dbReference type="EMBL" id="PKMF04000139">
    <property type="protein sequence ID" value="KAK7847551.1"/>
    <property type="molecule type" value="Genomic_DNA"/>
</dbReference>
<dbReference type="InterPro" id="IPR012674">
    <property type="entry name" value="Calycin"/>
</dbReference>
<feature type="region of interest" description="Disordered" evidence="1">
    <location>
        <begin position="216"/>
        <end position="243"/>
    </location>
</feature>
<protein>
    <submittedName>
        <fullName evidence="2">Uncharacterized protein</fullName>
    </submittedName>
</protein>
<feature type="compositionally biased region" description="Basic residues" evidence="1">
    <location>
        <begin position="92"/>
        <end position="108"/>
    </location>
</feature>